<dbReference type="OrthoDB" id="523511at2759"/>
<name>A0A1Z5JRW9_FISSO</name>
<proteinExistence type="predicted"/>
<dbReference type="AlphaFoldDB" id="A0A1Z5JRW9"/>
<sequence length="237" mass="26813">MQGRKRLTTRRTIQNSLFVLLIGATILPIQSLNNLFTQRSPNSNRNKCNFLNGLDTLNGINSATPERTALLQEMITDPTVSSFPAVAAGTWTVLYAPHITTMARVLGNSAFDPILYQMHADGTMTSHVRWTFLERFSCWLSVSGTYASQDDDRVSRVSFDQVWMKWNACLEDGPYPTLQDVPASWWKTIVQTMGQLGFVESFSVFPVAYLDNDLIVFDFKLLGTRICARKLPRNDLY</sequence>
<organism evidence="1 2">
    <name type="scientific">Fistulifera solaris</name>
    <name type="common">Oleaginous diatom</name>
    <dbReference type="NCBI Taxonomy" id="1519565"/>
    <lineage>
        <taxon>Eukaryota</taxon>
        <taxon>Sar</taxon>
        <taxon>Stramenopiles</taxon>
        <taxon>Ochrophyta</taxon>
        <taxon>Bacillariophyta</taxon>
        <taxon>Bacillariophyceae</taxon>
        <taxon>Bacillariophycidae</taxon>
        <taxon>Naviculales</taxon>
        <taxon>Naviculaceae</taxon>
        <taxon>Fistulifera</taxon>
    </lineage>
</organism>
<evidence type="ECO:0000313" key="2">
    <source>
        <dbReference type="Proteomes" id="UP000198406"/>
    </source>
</evidence>
<protein>
    <recommendedName>
        <fullName evidence="3">Plastid lipid-associated protein/fibrillin conserved domain-containing protein</fullName>
    </recommendedName>
</protein>
<dbReference type="Proteomes" id="UP000198406">
    <property type="component" value="Unassembled WGS sequence"/>
</dbReference>
<reference evidence="1 2" key="1">
    <citation type="journal article" date="2015" name="Plant Cell">
        <title>Oil accumulation by the oleaginous diatom Fistulifera solaris as revealed by the genome and transcriptome.</title>
        <authorList>
            <person name="Tanaka T."/>
            <person name="Maeda Y."/>
            <person name="Veluchamy A."/>
            <person name="Tanaka M."/>
            <person name="Abida H."/>
            <person name="Marechal E."/>
            <person name="Bowler C."/>
            <person name="Muto M."/>
            <person name="Sunaga Y."/>
            <person name="Tanaka M."/>
            <person name="Yoshino T."/>
            <person name="Taniguchi T."/>
            <person name="Fukuda Y."/>
            <person name="Nemoto M."/>
            <person name="Matsumoto M."/>
            <person name="Wong P.S."/>
            <person name="Aburatani S."/>
            <person name="Fujibuchi W."/>
        </authorList>
    </citation>
    <scope>NUCLEOTIDE SEQUENCE [LARGE SCALE GENOMIC DNA]</scope>
    <source>
        <strain evidence="1 2">JPCC DA0580</strain>
    </source>
</reference>
<accession>A0A1Z5JRW9</accession>
<evidence type="ECO:0000313" key="1">
    <source>
        <dbReference type="EMBL" id="GAX16770.1"/>
    </source>
</evidence>
<gene>
    <name evidence="1" type="ORF">FisN_21Hu218</name>
</gene>
<comment type="caution">
    <text evidence="1">The sequence shown here is derived from an EMBL/GenBank/DDBJ whole genome shotgun (WGS) entry which is preliminary data.</text>
</comment>
<evidence type="ECO:0008006" key="3">
    <source>
        <dbReference type="Google" id="ProtNLM"/>
    </source>
</evidence>
<keyword evidence="2" id="KW-1185">Reference proteome</keyword>
<dbReference type="EMBL" id="BDSP01000109">
    <property type="protein sequence ID" value="GAX16770.1"/>
    <property type="molecule type" value="Genomic_DNA"/>
</dbReference>
<dbReference type="InParanoid" id="A0A1Z5JRW9"/>